<gene>
    <name evidence="2" type="ORF">SDC9_57047</name>
</gene>
<evidence type="ECO:0008006" key="3">
    <source>
        <dbReference type="Google" id="ProtNLM"/>
    </source>
</evidence>
<feature type="compositionally biased region" description="Acidic residues" evidence="1">
    <location>
        <begin position="40"/>
        <end position="79"/>
    </location>
</feature>
<dbReference type="AlphaFoldDB" id="A0A644X8X2"/>
<feature type="region of interest" description="Disordered" evidence="1">
    <location>
        <begin position="28"/>
        <end position="79"/>
    </location>
</feature>
<proteinExistence type="predicted"/>
<sequence>MWDLFDFNNDGKTSLFEKVVGLELLESTSQGEDTVIAGSEPDDDELDEDDPDEYDEDDEDFDDEDTDLLDEDANDNENN</sequence>
<dbReference type="EMBL" id="VSSQ01001732">
    <property type="protein sequence ID" value="MPM10713.1"/>
    <property type="molecule type" value="Genomic_DNA"/>
</dbReference>
<evidence type="ECO:0000313" key="2">
    <source>
        <dbReference type="EMBL" id="MPM10713.1"/>
    </source>
</evidence>
<comment type="caution">
    <text evidence="2">The sequence shown here is derived from an EMBL/GenBank/DDBJ whole genome shotgun (WGS) entry which is preliminary data.</text>
</comment>
<accession>A0A644X8X2</accession>
<organism evidence="2">
    <name type="scientific">bioreactor metagenome</name>
    <dbReference type="NCBI Taxonomy" id="1076179"/>
    <lineage>
        <taxon>unclassified sequences</taxon>
        <taxon>metagenomes</taxon>
        <taxon>ecological metagenomes</taxon>
    </lineage>
</organism>
<name>A0A644X8X2_9ZZZZ</name>
<evidence type="ECO:0000256" key="1">
    <source>
        <dbReference type="SAM" id="MobiDB-lite"/>
    </source>
</evidence>
<reference evidence="2" key="1">
    <citation type="submission" date="2019-08" db="EMBL/GenBank/DDBJ databases">
        <authorList>
            <person name="Kucharzyk K."/>
            <person name="Murdoch R.W."/>
            <person name="Higgins S."/>
            <person name="Loffler F."/>
        </authorList>
    </citation>
    <scope>NUCLEOTIDE SEQUENCE</scope>
</reference>
<protein>
    <recommendedName>
        <fullName evidence="3">EF-hand domain-containing protein</fullName>
    </recommendedName>
</protein>